<keyword evidence="4" id="KW-0175">Coiled coil</keyword>
<evidence type="ECO:0000256" key="1">
    <source>
        <dbReference type="ARBA" id="ARBA00004123"/>
    </source>
</evidence>
<dbReference type="InterPro" id="IPR039678">
    <property type="entry name" value="CTNNBL1"/>
</dbReference>
<dbReference type="SMART" id="SM01156">
    <property type="entry name" value="DUF1716"/>
    <property type="match status" value="1"/>
</dbReference>
<evidence type="ECO:0000256" key="3">
    <source>
        <dbReference type="ARBA" id="ARBA00022737"/>
    </source>
</evidence>
<comment type="caution">
    <text evidence="8">The sequence shown here is derived from an EMBL/GenBank/DDBJ whole genome shotgun (WGS) entry which is preliminary data.</text>
</comment>
<evidence type="ECO:0000256" key="2">
    <source>
        <dbReference type="ARBA" id="ARBA00022553"/>
    </source>
</evidence>
<dbReference type="InterPro" id="IPR016024">
    <property type="entry name" value="ARM-type_fold"/>
</dbReference>
<proteinExistence type="predicted"/>
<feature type="domain" description="Beta-catenin-like protein 1 N-terminal" evidence="7">
    <location>
        <begin position="8"/>
        <end position="103"/>
    </location>
</feature>
<evidence type="ECO:0000256" key="4">
    <source>
        <dbReference type="ARBA" id="ARBA00023054"/>
    </source>
</evidence>
<name>A0A9W8EAX8_9FUNG</name>
<evidence type="ECO:0000256" key="5">
    <source>
        <dbReference type="ARBA" id="ARBA00023242"/>
    </source>
</evidence>
<evidence type="ECO:0000259" key="7">
    <source>
        <dbReference type="SMART" id="SM01156"/>
    </source>
</evidence>
<protein>
    <recommendedName>
        <fullName evidence="7">Beta-catenin-like protein 1 N-terminal domain-containing protein</fullName>
    </recommendedName>
</protein>
<dbReference type="Gene3D" id="1.25.10.10">
    <property type="entry name" value="Leucine-rich Repeat Variant"/>
    <property type="match status" value="1"/>
</dbReference>
<dbReference type="Proteomes" id="UP001151582">
    <property type="component" value="Unassembled WGS sequence"/>
</dbReference>
<evidence type="ECO:0000313" key="8">
    <source>
        <dbReference type="EMBL" id="KAJ1983177.1"/>
    </source>
</evidence>
<dbReference type="GO" id="GO:0010467">
    <property type="term" value="P:gene expression"/>
    <property type="evidence" value="ECO:0007669"/>
    <property type="project" value="UniProtKB-ARBA"/>
</dbReference>
<organism evidence="8 9">
    <name type="scientific">Dimargaris verticillata</name>
    <dbReference type="NCBI Taxonomy" id="2761393"/>
    <lineage>
        <taxon>Eukaryota</taxon>
        <taxon>Fungi</taxon>
        <taxon>Fungi incertae sedis</taxon>
        <taxon>Zoopagomycota</taxon>
        <taxon>Kickxellomycotina</taxon>
        <taxon>Dimargaritomycetes</taxon>
        <taxon>Dimargaritales</taxon>
        <taxon>Dimargaritaceae</taxon>
        <taxon>Dimargaris</taxon>
    </lineage>
</organism>
<sequence length="558" mass="63193">ADGHRPHTGSTALPSAGIDATFLRRLLLQLEKAITKNQELRVKYPDTPTRFMESEIALDQILYQFVDLAQAPQCYPDVVQLGIIPSLLSLLSHENTDIAGRVVQILNEWTDEDVPANAAMEEQGSSEDDHSVDAVIQRQERALQLTEHVRALVATIVEHQGLDLFVQNLARLNSTNAEDQQTVFATLGFIENITTLDPQYAEVVVQRTKIVPWLLNQLQARPFNSNVQYASEILVILLQTSRRNRLRLGHIGGVDNLLQQLAKYRRQDPATDEELEYMENLFDTLCSVLTEPELKLLFLQSEGVELMVIMLRERRVSRSRALKVLNYAVSSNQPISRMIVDRLLEASGLVPVLNVLMKKGLGKFKKAYKTFSESEEEEHTVCIVAALLKHTDPASASRWRIMRKFLDHDCERVDRLVELHMDYTQKLRPIDQAIAQERAELKASDTYDDGMEEDFYLRRMSSGLFTLQTVDTVLVYLGAEDTAIKTHAERLLKRQGKALDEVRTNVQEYIANLGDEEAAEEIKAVSQSPASDPESAPHITNQTPNRQKQTLKQLLSVF</sequence>
<keyword evidence="2" id="KW-0597">Phosphoprotein</keyword>
<keyword evidence="9" id="KW-1185">Reference proteome</keyword>
<dbReference type="SUPFAM" id="SSF48371">
    <property type="entry name" value="ARM repeat"/>
    <property type="match status" value="1"/>
</dbReference>
<dbReference type="PANTHER" id="PTHR14978:SF0">
    <property type="entry name" value="BETA-CATENIN-LIKE PROTEIN 1"/>
    <property type="match status" value="1"/>
</dbReference>
<accession>A0A9W8EAX8</accession>
<keyword evidence="3" id="KW-0677">Repeat</keyword>
<feature type="region of interest" description="Disordered" evidence="6">
    <location>
        <begin position="520"/>
        <end position="549"/>
    </location>
</feature>
<keyword evidence="5" id="KW-0539">Nucleus</keyword>
<reference evidence="8" key="1">
    <citation type="submission" date="2022-07" db="EMBL/GenBank/DDBJ databases">
        <title>Phylogenomic reconstructions and comparative analyses of Kickxellomycotina fungi.</title>
        <authorList>
            <person name="Reynolds N.K."/>
            <person name="Stajich J.E."/>
            <person name="Barry K."/>
            <person name="Grigoriev I.V."/>
            <person name="Crous P."/>
            <person name="Smith M.E."/>
        </authorList>
    </citation>
    <scope>NUCLEOTIDE SEQUENCE</scope>
    <source>
        <strain evidence="8">RSA 567</strain>
    </source>
</reference>
<gene>
    <name evidence="8" type="ORF">H4R34_001422</name>
</gene>
<dbReference type="InterPro" id="IPR011989">
    <property type="entry name" value="ARM-like"/>
</dbReference>
<evidence type="ECO:0000313" key="9">
    <source>
        <dbReference type="Proteomes" id="UP001151582"/>
    </source>
</evidence>
<dbReference type="EMBL" id="JANBQB010000066">
    <property type="protein sequence ID" value="KAJ1983177.1"/>
    <property type="molecule type" value="Genomic_DNA"/>
</dbReference>
<dbReference type="FunFam" id="1.25.10.10:FF:001136">
    <property type="entry name" value="Beta-catenin-like protein 1"/>
    <property type="match status" value="1"/>
</dbReference>
<dbReference type="Pfam" id="PF08216">
    <property type="entry name" value="CTNNBL"/>
    <property type="match status" value="1"/>
</dbReference>
<dbReference type="InterPro" id="IPR013180">
    <property type="entry name" value="CTNNBL1_N"/>
</dbReference>
<dbReference type="AlphaFoldDB" id="A0A9W8EAX8"/>
<feature type="non-terminal residue" evidence="8">
    <location>
        <position position="1"/>
    </location>
</feature>
<comment type="subcellular location">
    <subcellularLocation>
        <location evidence="1">Nucleus</location>
    </subcellularLocation>
</comment>
<evidence type="ECO:0000256" key="6">
    <source>
        <dbReference type="SAM" id="MobiDB-lite"/>
    </source>
</evidence>
<feature type="compositionally biased region" description="Polar residues" evidence="6">
    <location>
        <begin position="538"/>
        <end position="549"/>
    </location>
</feature>
<dbReference type="GO" id="GO:0005681">
    <property type="term" value="C:spliceosomal complex"/>
    <property type="evidence" value="ECO:0007669"/>
    <property type="project" value="TreeGrafter"/>
</dbReference>
<dbReference type="PANTHER" id="PTHR14978">
    <property type="entry name" value="BETA-CATENIN-LIKE PROTEIN 1 NUCLEAR ASSOCIATED PROTEIN"/>
    <property type="match status" value="1"/>
</dbReference>
<dbReference type="OrthoDB" id="1898821at2759"/>